<evidence type="ECO:0000256" key="2">
    <source>
        <dbReference type="SAM" id="Phobius"/>
    </source>
</evidence>
<protein>
    <recommendedName>
        <fullName evidence="1">Phosphatidylglycerophosphatase A</fullName>
        <ecNumber evidence="1">3.1.3.27</ecNumber>
    </recommendedName>
    <alternativeName>
        <fullName evidence="1">Phosphatidylglycerolphosphate phosphatase A</fullName>
    </alternativeName>
</protein>
<dbReference type="InterPro" id="IPR007686">
    <property type="entry name" value="YutG/PgpA"/>
</dbReference>
<keyword evidence="1" id="KW-0442">Lipid degradation</keyword>
<dbReference type="Proteomes" id="UP000651977">
    <property type="component" value="Unassembled WGS sequence"/>
</dbReference>
<dbReference type="PANTHER" id="PTHR36305:SF1">
    <property type="entry name" value="PHOSPHATIDYLGLYCEROPHOSPHATASE A"/>
    <property type="match status" value="1"/>
</dbReference>
<dbReference type="EMBL" id="BMDY01000005">
    <property type="protein sequence ID" value="GGA99955.1"/>
    <property type="molecule type" value="Genomic_DNA"/>
</dbReference>
<keyword evidence="1" id="KW-0443">Lipid metabolism</keyword>
<keyword evidence="1" id="KW-0378">Hydrolase</keyword>
<keyword evidence="1" id="KW-0997">Cell inner membrane</keyword>
<keyword evidence="2" id="KW-1133">Transmembrane helix</keyword>
<dbReference type="EC" id="3.1.3.27" evidence="1"/>
<comment type="function">
    <text evidence="1">Lipid phosphatase which dephosphorylates phosphatidylglycerophosphate (PGP) to phosphatidylglycerol (PG).</text>
</comment>
<dbReference type="Pfam" id="PF04608">
    <property type="entry name" value="PgpA"/>
    <property type="match status" value="1"/>
</dbReference>
<keyword evidence="1" id="KW-0595">Phospholipid degradation</keyword>
<gene>
    <name evidence="4" type="primary">pgpA</name>
    <name evidence="4" type="ORF">GCM10007414_11330</name>
</gene>
<dbReference type="RefSeq" id="WP_055732412.1">
    <property type="nucleotide sequence ID" value="NZ_BMDY01000005.1"/>
</dbReference>
<dbReference type="PANTHER" id="PTHR36305">
    <property type="entry name" value="PHOSPHATIDYLGLYCEROPHOSPHATASE A"/>
    <property type="match status" value="1"/>
</dbReference>
<dbReference type="InterPro" id="IPR026037">
    <property type="entry name" value="PgpA"/>
</dbReference>
<organism evidence="4 5">
    <name type="scientific">Agarivorans gilvus</name>
    <dbReference type="NCBI Taxonomy" id="680279"/>
    <lineage>
        <taxon>Bacteria</taxon>
        <taxon>Pseudomonadati</taxon>
        <taxon>Pseudomonadota</taxon>
        <taxon>Gammaproteobacteria</taxon>
        <taxon>Alteromonadales</taxon>
        <taxon>Alteromonadaceae</taxon>
        <taxon>Agarivorans</taxon>
    </lineage>
</organism>
<comment type="catalytic activity">
    <reaction evidence="1">
        <text>a 1,2-diacyl-sn-glycero-3-phospho-(1'-sn-glycero-3'-phosphate) + H2O = a 1,2-diacyl-sn-glycero-3-phospho-(1'-sn-glycerol) + phosphate</text>
        <dbReference type="Rhea" id="RHEA:33751"/>
        <dbReference type="ChEBI" id="CHEBI:15377"/>
        <dbReference type="ChEBI" id="CHEBI:43474"/>
        <dbReference type="ChEBI" id="CHEBI:60110"/>
        <dbReference type="ChEBI" id="CHEBI:64716"/>
        <dbReference type="EC" id="3.1.3.27"/>
    </reaction>
</comment>
<evidence type="ECO:0000256" key="1">
    <source>
        <dbReference type="PIRNR" id="PIRNR006162"/>
    </source>
</evidence>
<keyword evidence="1 2" id="KW-0472">Membrane</keyword>
<comment type="subcellular location">
    <subcellularLocation>
        <location evidence="1">Cell inner membrane</location>
        <topology evidence="1">Multi-pass membrane protein</topology>
    </subcellularLocation>
</comment>
<dbReference type="SUPFAM" id="SSF101307">
    <property type="entry name" value="YutG-like"/>
    <property type="match status" value="1"/>
</dbReference>
<evidence type="ECO:0000259" key="3">
    <source>
        <dbReference type="Pfam" id="PF04608"/>
    </source>
</evidence>
<dbReference type="InterPro" id="IPR036681">
    <property type="entry name" value="PgpA-like_sf"/>
</dbReference>
<feature type="transmembrane region" description="Helical" evidence="2">
    <location>
        <begin position="43"/>
        <end position="68"/>
    </location>
</feature>
<keyword evidence="5" id="KW-1185">Reference proteome</keyword>
<keyword evidence="1" id="KW-1208">Phospholipid metabolism</keyword>
<comment type="caution">
    <text evidence="4">The sequence shown here is derived from an EMBL/GenBank/DDBJ whole genome shotgun (WGS) entry which is preliminary data.</text>
</comment>
<keyword evidence="1" id="KW-1003">Cell membrane</keyword>
<feature type="domain" description="YutG/PgpA" evidence="3">
    <location>
        <begin position="18"/>
        <end position="154"/>
    </location>
</feature>
<proteinExistence type="predicted"/>
<keyword evidence="1" id="KW-0460">Magnesium</keyword>
<evidence type="ECO:0000313" key="4">
    <source>
        <dbReference type="EMBL" id="GGA99955.1"/>
    </source>
</evidence>
<feature type="transmembrane region" description="Helical" evidence="2">
    <location>
        <begin position="89"/>
        <end position="112"/>
    </location>
</feature>
<dbReference type="CDD" id="cd06971">
    <property type="entry name" value="PgpA"/>
    <property type="match status" value="1"/>
</dbReference>
<reference evidence="5" key="1">
    <citation type="journal article" date="2019" name="Int. J. Syst. Evol. Microbiol.">
        <title>The Global Catalogue of Microorganisms (GCM) 10K type strain sequencing project: providing services to taxonomists for standard genome sequencing and annotation.</title>
        <authorList>
            <consortium name="The Broad Institute Genomics Platform"/>
            <consortium name="The Broad Institute Genome Sequencing Center for Infectious Disease"/>
            <person name="Wu L."/>
            <person name="Ma J."/>
        </authorList>
    </citation>
    <scope>NUCLEOTIDE SEQUENCE [LARGE SCALE GENOMIC DNA]</scope>
    <source>
        <strain evidence="5">CGMCC 1.10131</strain>
    </source>
</reference>
<feature type="transmembrane region" description="Helical" evidence="2">
    <location>
        <begin position="132"/>
        <end position="158"/>
    </location>
</feature>
<sequence length="159" mass="17136">MDKALARLSLRNPLHLCALGLGSGLSPKAPGTAGTVAAIPLYLLLAQLPLSGYLLALVVSFVFGVWCCQKASDDMGVHDHGAIVWDEFVGFWITMLLVPVSPLNILLGFLLFRLFDIVKPWPIKVLDKKVHGGFGIMIDDVLAGVFAAISMQIILLVLN</sequence>
<name>A0ABQ1HYR9_9ALTE</name>
<accession>A0ABQ1HYR9</accession>
<dbReference type="PIRSF" id="PIRSF006162">
    <property type="entry name" value="PgpA"/>
    <property type="match status" value="1"/>
</dbReference>
<comment type="pathway">
    <text evidence="1">Phospholipid metabolism; phosphatidylglycerol biosynthesis; phosphatidylglycerol from CDP-diacylglycerol: step 2/2.</text>
</comment>
<comment type="cofactor">
    <cofactor evidence="1">
        <name>Mg(2+)</name>
        <dbReference type="ChEBI" id="CHEBI:18420"/>
    </cofactor>
</comment>
<evidence type="ECO:0000313" key="5">
    <source>
        <dbReference type="Proteomes" id="UP000651977"/>
    </source>
</evidence>
<keyword evidence="1 2" id="KW-0812">Transmembrane</keyword>
<keyword evidence="1" id="KW-0479">Metal-binding</keyword>